<dbReference type="PANTHER" id="PTHR14097:SF7">
    <property type="entry name" value="OXIDOREDUCTASE HTATIP2"/>
    <property type="match status" value="1"/>
</dbReference>
<evidence type="ECO:0000313" key="4">
    <source>
        <dbReference type="EMBL" id="KAK7203415.1"/>
    </source>
</evidence>
<dbReference type="Gene3D" id="3.40.50.720">
    <property type="entry name" value="NAD(P)-binding Rossmann-like Domain"/>
    <property type="match status" value="1"/>
</dbReference>
<evidence type="ECO:0000256" key="1">
    <source>
        <dbReference type="ARBA" id="ARBA00004450"/>
    </source>
</evidence>
<dbReference type="GeneID" id="90038980"/>
<dbReference type="Proteomes" id="UP001498771">
    <property type="component" value="Unassembled WGS sequence"/>
</dbReference>
<keyword evidence="5" id="KW-1185">Reference proteome</keyword>
<keyword evidence="3" id="KW-0472">Membrane</keyword>
<dbReference type="InterPro" id="IPR036291">
    <property type="entry name" value="NAD(P)-bd_dom_sf"/>
</dbReference>
<sequence>MTSLLKSSRDTITVVGASGYTGLSFVSLLRAAPTLPTKVEKIVAITERPLSLPSTDPAAKTVINRVTADGAYAIPDETQIIFIGLDIDGRRGRDLEEQYRRQKEKNLQIARVARKQDIPTIVVVSSHGASRDSRFACARLQAEFELEIVKLMFERTIILRPGHMTNQSLKTIVGSNKRIPFLGWWIIDGMTCRKVELAKATMMILTKTAGERGVIVLRNSELRDLAREYDNRECECSICRQFQYTRP</sequence>
<reference evidence="4 5" key="1">
    <citation type="submission" date="2024-03" db="EMBL/GenBank/DDBJ databases">
        <title>Genome-scale model development and genomic sequencing of the oleaginous clade Lipomyces.</title>
        <authorList>
            <consortium name="Lawrence Berkeley National Laboratory"/>
            <person name="Czajka J.J."/>
            <person name="Han Y."/>
            <person name="Kim J."/>
            <person name="Mondo S.J."/>
            <person name="Hofstad B.A."/>
            <person name="Robles A."/>
            <person name="Haridas S."/>
            <person name="Riley R."/>
            <person name="LaButti K."/>
            <person name="Pangilinan J."/>
            <person name="Andreopoulos W."/>
            <person name="Lipzen A."/>
            <person name="Yan J."/>
            <person name="Wang M."/>
            <person name="Ng V."/>
            <person name="Grigoriev I.V."/>
            <person name="Spatafora J.W."/>
            <person name="Magnuson J.K."/>
            <person name="Baker S.E."/>
            <person name="Pomraning K.R."/>
        </authorList>
    </citation>
    <scope>NUCLEOTIDE SEQUENCE [LARGE SCALE GENOMIC DNA]</scope>
    <source>
        <strain evidence="4 5">Phaff 52-87</strain>
    </source>
</reference>
<accession>A0ABR1F0Q0</accession>
<keyword evidence="3" id="KW-1000">Mitochondrion outer membrane</keyword>
<dbReference type="EMBL" id="JBBJBU010000012">
    <property type="protein sequence ID" value="KAK7203415.1"/>
    <property type="molecule type" value="Genomic_DNA"/>
</dbReference>
<comment type="caution">
    <text evidence="4">The sequence shown here is derived from an EMBL/GenBank/DDBJ whole genome shotgun (WGS) entry which is preliminary data.</text>
</comment>
<protein>
    <recommendedName>
        <fullName evidence="6">NAD(P)-binding domain-containing protein</fullName>
    </recommendedName>
</protein>
<gene>
    <name evidence="4" type="ORF">BZA70DRAFT_283645</name>
</gene>
<organism evidence="4 5">
    <name type="scientific">Myxozyma melibiosi</name>
    <dbReference type="NCBI Taxonomy" id="54550"/>
    <lineage>
        <taxon>Eukaryota</taxon>
        <taxon>Fungi</taxon>
        <taxon>Dikarya</taxon>
        <taxon>Ascomycota</taxon>
        <taxon>Saccharomycotina</taxon>
        <taxon>Lipomycetes</taxon>
        <taxon>Lipomycetales</taxon>
        <taxon>Lipomycetaceae</taxon>
        <taxon>Myxozyma</taxon>
    </lineage>
</organism>
<keyword evidence="3" id="KW-0496">Mitochondrion</keyword>
<evidence type="ECO:0000313" key="5">
    <source>
        <dbReference type="Proteomes" id="UP001498771"/>
    </source>
</evidence>
<comment type="similarity">
    <text evidence="2">Belongs to the FMP52 family.</text>
</comment>
<comment type="subcellular location">
    <subcellularLocation>
        <location evidence="1">Mitochondrion outer membrane</location>
        <topology evidence="1">Peripheral membrane protein</topology>
    </subcellularLocation>
</comment>
<dbReference type="RefSeq" id="XP_064766448.1">
    <property type="nucleotide sequence ID" value="XM_064913468.1"/>
</dbReference>
<evidence type="ECO:0008006" key="6">
    <source>
        <dbReference type="Google" id="ProtNLM"/>
    </source>
</evidence>
<name>A0ABR1F0Q0_9ASCO</name>
<dbReference type="PANTHER" id="PTHR14097">
    <property type="entry name" value="OXIDOREDUCTASE HTATIP2"/>
    <property type="match status" value="1"/>
</dbReference>
<evidence type="ECO:0000256" key="3">
    <source>
        <dbReference type="ARBA" id="ARBA00022787"/>
    </source>
</evidence>
<proteinExistence type="inferred from homology"/>
<dbReference type="SUPFAM" id="SSF51735">
    <property type="entry name" value="NAD(P)-binding Rossmann-fold domains"/>
    <property type="match status" value="1"/>
</dbReference>
<evidence type="ECO:0000256" key="2">
    <source>
        <dbReference type="ARBA" id="ARBA00006617"/>
    </source>
</evidence>